<feature type="chain" id="PRO_5043473804" description="Lipocalin/cytosolic fatty-acid binding domain-containing protein" evidence="6">
    <location>
        <begin position="21"/>
        <end position="204"/>
    </location>
</feature>
<proteinExistence type="inferred from homology"/>
<keyword evidence="9" id="KW-1185">Reference proteome</keyword>
<dbReference type="Proteomes" id="UP001066276">
    <property type="component" value="Chromosome 6"/>
</dbReference>
<feature type="domain" description="Lipocalin/cytosolic fatty-acid binding" evidence="7">
    <location>
        <begin position="50"/>
        <end position="189"/>
    </location>
</feature>
<dbReference type="InterPro" id="IPR043245">
    <property type="entry name" value="C8G"/>
</dbReference>
<evidence type="ECO:0000256" key="3">
    <source>
        <dbReference type="ARBA" id="ARBA00022729"/>
    </source>
</evidence>
<dbReference type="AlphaFoldDB" id="A0AAV7R2T6"/>
<evidence type="ECO:0000256" key="5">
    <source>
        <dbReference type="RuleBase" id="RU003695"/>
    </source>
</evidence>
<dbReference type="GO" id="GO:0005579">
    <property type="term" value="C:membrane attack complex"/>
    <property type="evidence" value="ECO:0007669"/>
    <property type="project" value="InterPro"/>
</dbReference>
<dbReference type="InterPro" id="IPR000566">
    <property type="entry name" value="Lipocln_cytosolic_FA-bd_dom"/>
</dbReference>
<dbReference type="Gene3D" id="2.40.128.20">
    <property type="match status" value="1"/>
</dbReference>
<evidence type="ECO:0000259" key="7">
    <source>
        <dbReference type="Pfam" id="PF00061"/>
    </source>
</evidence>
<evidence type="ECO:0000256" key="2">
    <source>
        <dbReference type="ARBA" id="ARBA00022525"/>
    </source>
</evidence>
<dbReference type="InterPro" id="IPR022272">
    <property type="entry name" value="Lipocalin_CS"/>
</dbReference>
<evidence type="ECO:0000313" key="9">
    <source>
        <dbReference type="Proteomes" id="UP001066276"/>
    </source>
</evidence>
<comment type="caution">
    <text evidence="8">The sequence shown here is derived from an EMBL/GenBank/DDBJ whole genome shotgun (WGS) entry which is preliminary data.</text>
</comment>
<dbReference type="GO" id="GO:0006956">
    <property type="term" value="P:complement activation"/>
    <property type="evidence" value="ECO:0007669"/>
    <property type="project" value="InterPro"/>
</dbReference>
<evidence type="ECO:0000313" key="8">
    <source>
        <dbReference type="EMBL" id="KAJ1145631.1"/>
    </source>
</evidence>
<feature type="signal peptide" evidence="6">
    <location>
        <begin position="1"/>
        <end position="20"/>
    </location>
</feature>
<evidence type="ECO:0000256" key="4">
    <source>
        <dbReference type="ARBA" id="ARBA00023157"/>
    </source>
</evidence>
<dbReference type="PRINTS" id="PR01215">
    <property type="entry name" value="A1MCGLOBULIN"/>
</dbReference>
<dbReference type="GO" id="GO:0072562">
    <property type="term" value="C:blood microparticle"/>
    <property type="evidence" value="ECO:0007669"/>
    <property type="project" value="TreeGrafter"/>
</dbReference>
<evidence type="ECO:0000256" key="6">
    <source>
        <dbReference type="SAM" id="SignalP"/>
    </source>
</evidence>
<evidence type="ECO:0000256" key="1">
    <source>
        <dbReference type="ARBA" id="ARBA00004613"/>
    </source>
</evidence>
<reference evidence="8" key="1">
    <citation type="journal article" date="2022" name="bioRxiv">
        <title>Sequencing and chromosome-scale assembly of the giantPleurodeles waltlgenome.</title>
        <authorList>
            <person name="Brown T."/>
            <person name="Elewa A."/>
            <person name="Iarovenko S."/>
            <person name="Subramanian E."/>
            <person name="Araus A.J."/>
            <person name="Petzold A."/>
            <person name="Susuki M."/>
            <person name="Suzuki K.-i.T."/>
            <person name="Hayashi T."/>
            <person name="Toyoda A."/>
            <person name="Oliveira C."/>
            <person name="Osipova E."/>
            <person name="Leigh N.D."/>
            <person name="Simon A."/>
            <person name="Yun M.H."/>
        </authorList>
    </citation>
    <scope>NUCLEOTIDE SEQUENCE</scope>
    <source>
        <strain evidence="8">20211129_DDA</strain>
        <tissue evidence="8">Liver</tissue>
    </source>
</reference>
<gene>
    <name evidence="8" type="ORF">NDU88_011917</name>
</gene>
<dbReference type="GO" id="GO:0001848">
    <property type="term" value="F:complement binding"/>
    <property type="evidence" value="ECO:0007669"/>
    <property type="project" value="TreeGrafter"/>
</dbReference>
<dbReference type="InterPro" id="IPR002968">
    <property type="entry name" value="A1-microglobln"/>
</dbReference>
<protein>
    <recommendedName>
        <fullName evidence="7">Lipocalin/cytosolic fatty-acid binding domain-containing protein</fullName>
    </recommendedName>
</protein>
<dbReference type="SUPFAM" id="SSF50814">
    <property type="entry name" value="Lipocalins"/>
    <property type="match status" value="1"/>
</dbReference>
<dbReference type="PANTHER" id="PTHR47304:SF1">
    <property type="entry name" value="COMPLEMENT COMPONENT C8 GAMMA CHAIN"/>
    <property type="match status" value="1"/>
</dbReference>
<dbReference type="PRINTS" id="PR00179">
    <property type="entry name" value="LIPOCALIN"/>
</dbReference>
<keyword evidence="4" id="KW-1015">Disulfide bond</keyword>
<dbReference type="PANTHER" id="PTHR47304">
    <property type="entry name" value="COMPLEMENT COMPONENT C8 GAMMA CHAIN"/>
    <property type="match status" value="1"/>
</dbReference>
<comment type="similarity">
    <text evidence="5">Belongs to the calycin superfamily. Lipocalin family.</text>
</comment>
<dbReference type="InterPro" id="IPR012674">
    <property type="entry name" value="Calycin"/>
</dbReference>
<organism evidence="8 9">
    <name type="scientific">Pleurodeles waltl</name>
    <name type="common">Iberian ribbed newt</name>
    <dbReference type="NCBI Taxonomy" id="8319"/>
    <lineage>
        <taxon>Eukaryota</taxon>
        <taxon>Metazoa</taxon>
        <taxon>Chordata</taxon>
        <taxon>Craniata</taxon>
        <taxon>Vertebrata</taxon>
        <taxon>Euteleostomi</taxon>
        <taxon>Amphibia</taxon>
        <taxon>Batrachia</taxon>
        <taxon>Caudata</taxon>
        <taxon>Salamandroidea</taxon>
        <taxon>Salamandridae</taxon>
        <taxon>Pleurodelinae</taxon>
        <taxon>Pleurodeles</taxon>
    </lineage>
</organism>
<keyword evidence="2" id="KW-0964">Secreted</keyword>
<dbReference type="EMBL" id="JANPWB010000010">
    <property type="protein sequence ID" value="KAJ1145631.1"/>
    <property type="molecule type" value="Genomic_DNA"/>
</dbReference>
<sequence length="204" mass="23124">MQSATGALLLVLLLISGSCAQRRGANPPKKPENPIEKVQAKDNFSPAQFSGKWFLIGVASRCEYLKENHYRLEATTIVVSADPKDTKKLPISTFRQLDGICWEIRHGYQQTGAPGRYSLKVRGYKSNVDVVVGDTDYNTYAMLYFQKQRSISVKLYARSATVANNIIEKYEQSVKEQGIEEDFIYYFPKYGFCKSADQFHILKA</sequence>
<name>A0AAV7R2T6_PLEWA</name>
<dbReference type="PROSITE" id="PS00213">
    <property type="entry name" value="LIPOCALIN"/>
    <property type="match status" value="1"/>
</dbReference>
<accession>A0AAV7R2T6</accession>
<dbReference type="Pfam" id="PF00061">
    <property type="entry name" value="Lipocalin"/>
    <property type="match status" value="1"/>
</dbReference>
<dbReference type="GO" id="GO:0070062">
    <property type="term" value="C:extracellular exosome"/>
    <property type="evidence" value="ECO:0007669"/>
    <property type="project" value="TreeGrafter"/>
</dbReference>
<comment type="subcellular location">
    <subcellularLocation>
        <location evidence="1">Secreted</location>
    </subcellularLocation>
</comment>
<keyword evidence="3 6" id="KW-0732">Signal</keyword>